<evidence type="ECO:0000313" key="2">
    <source>
        <dbReference type="EMBL" id="SLN47902.1"/>
    </source>
</evidence>
<feature type="transmembrane region" description="Helical" evidence="1">
    <location>
        <begin position="12"/>
        <end position="31"/>
    </location>
</feature>
<evidence type="ECO:0000313" key="3">
    <source>
        <dbReference type="Proteomes" id="UP000193409"/>
    </source>
</evidence>
<keyword evidence="3" id="KW-1185">Reference proteome</keyword>
<evidence type="ECO:0000256" key="1">
    <source>
        <dbReference type="SAM" id="Phobius"/>
    </source>
</evidence>
<name>A0A1Y5STE7_9RHOB</name>
<keyword evidence="1" id="KW-0812">Transmembrane</keyword>
<proteinExistence type="predicted"/>
<dbReference type="OrthoDB" id="7870169at2"/>
<dbReference type="RefSeq" id="WP_085869013.1">
    <property type="nucleotide sequence ID" value="NZ_FWFQ01000017.1"/>
</dbReference>
<accession>A0A1Y5STE7</accession>
<protein>
    <submittedName>
        <fullName evidence="2">Uncharacterized protein</fullName>
    </submittedName>
</protein>
<dbReference type="EMBL" id="FWFQ01000017">
    <property type="protein sequence ID" value="SLN47902.1"/>
    <property type="molecule type" value="Genomic_DNA"/>
</dbReference>
<dbReference type="Proteomes" id="UP000193409">
    <property type="component" value="Unassembled WGS sequence"/>
</dbReference>
<keyword evidence="1" id="KW-0472">Membrane</keyword>
<reference evidence="2 3" key="1">
    <citation type="submission" date="2017-03" db="EMBL/GenBank/DDBJ databases">
        <authorList>
            <person name="Afonso C.L."/>
            <person name="Miller P.J."/>
            <person name="Scott M.A."/>
            <person name="Spackman E."/>
            <person name="Goraichik I."/>
            <person name="Dimitrov K.M."/>
            <person name="Suarez D.L."/>
            <person name="Swayne D.E."/>
        </authorList>
    </citation>
    <scope>NUCLEOTIDE SEQUENCE [LARGE SCALE GENOMIC DNA]</scope>
    <source>
        <strain evidence="2 3">CECT 7680</strain>
    </source>
</reference>
<feature type="transmembrane region" description="Helical" evidence="1">
    <location>
        <begin position="51"/>
        <end position="69"/>
    </location>
</feature>
<sequence>MSASPLPQLPAWHARSFYAQLLLVATVVAHVLQIDMDALVARIGLDAPDQLVELAMIVMPWVFGLWAWLERRAPKYQLVFGRARS</sequence>
<keyword evidence="1" id="KW-1133">Transmembrane helix</keyword>
<organism evidence="2 3">
    <name type="scientific">Pseudoruegeria aquimaris</name>
    <dbReference type="NCBI Taxonomy" id="393663"/>
    <lineage>
        <taxon>Bacteria</taxon>
        <taxon>Pseudomonadati</taxon>
        <taxon>Pseudomonadota</taxon>
        <taxon>Alphaproteobacteria</taxon>
        <taxon>Rhodobacterales</taxon>
        <taxon>Roseobacteraceae</taxon>
        <taxon>Pseudoruegeria</taxon>
    </lineage>
</organism>
<dbReference type="AlphaFoldDB" id="A0A1Y5STE7"/>
<gene>
    <name evidence="2" type="ORF">PSA7680_02463</name>
</gene>